<evidence type="ECO:0000313" key="3">
    <source>
        <dbReference type="Proteomes" id="UP001430804"/>
    </source>
</evidence>
<dbReference type="RefSeq" id="WP_219201545.1">
    <property type="nucleotide sequence ID" value="NZ_JAHWQX010000002.1"/>
</dbReference>
<organism evidence="2 3">
    <name type="scientific">Pseudohoeflea coraliihabitans</name>
    <dbReference type="NCBI Taxonomy" id="2860393"/>
    <lineage>
        <taxon>Bacteria</taxon>
        <taxon>Pseudomonadati</taxon>
        <taxon>Pseudomonadota</taxon>
        <taxon>Alphaproteobacteria</taxon>
        <taxon>Hyphomicrobiales</taxon>
        <taxon>Rhizobiaceae</taxon>
        <taxon>Pseudohoeflea</taxon>
    </lineage>
</organism>
<sequence length="225" mass="23342">MRLLAIDCAHTLCAVGLFDSHADKMLAVRAPDIGRGHAERLPGLVDEVMTAASVGYPEIQRIAVTIGPGSFAGIRVGVAFARGLALALAIPSIGISSLRAIAEPVARAEQRSVMAAIDARRQRVWALLLDPDGNELLAPGEFTPEAAAAIAGRAQALVCGTAAPILAELNPALVTADRVIAAPEILDVARMAVTCNPADYPAEPAYLRAPDAKPQTAFAVARKAT</sequence>
<evidence type="ECO:0000259" key="1">
    <source>
        <dbReference type="Pfam" id="PF00814"/>
    </source>
</evidence>
<dbReference type="Proteomes" id="UP001430804">
    <property type="component" value="Unassembled WGS sequence"/>
</dbReference>
<dbReference type="PANTHER" id="PTHR11735:SF11">
    <property type="entry name" value="TRNA THREONYLCARBAMOYLADENOSINE BIOSYNTHESIS PROTEIN TSAB"/>
    <property type="match status" value="1"/>
</dbReference>
<accession>A0ABS6WNW8</accession>
<dbReference type="InterPro" id="IPR022496">
    <property type="entry name" value="T6A_TsaB"/>
</dbReference>
<dbReference type="Pfam" id="PF00814">
    <property type="entry name" value="TsaD"/>
    <property type="match status" value="1"/>
</dbReference>
<keyword evidence="2" id="KW-0808">Transferase</keyword>
<reference evidence="2" key="1">
    <citation type="submission" date="2021-07" db="EMBL/GenBank/DDBJ databases">
        <title>Pseudohoeflea marina sp. nov. a polyhydroxyalcanoate-producing bacterium.</title>
        <authorList>
            <person name="Zheng W."/>
            <person name="Yu S."/>
            <person name="Huang Y."/>
        </authorList>
    </citation>
    <scope>NUCLEOTIDE SEQUENCE</scope>
    <source>
        <strain evidence="2">DP4N28-3</strain>
    </source>
</reference>
<protein>
    <submittedName>
        <fullName evidence="2">tRNA (Adenosine(37)-N6)-threonylcarbamoyltransferase complex dimerization subunit type 1 TsaB</fullName>
        <ecNumber evidence="2">2.3.1.234</ecNumber>
    </submittedName>
</protein>
<dbReference type="InterPro" id="IPR000905">
    <property type="entry name" value="Gcp-like_dom"/>
</dbReference>
<keyword evidence="3" id="KW-1185">Reference proteome</keyword>
<evidence type="ECO:0000313" key="2">
    <source>
        <dbReference type="EMBL" id="MBW3097659.1"/>
    </source>
</evidence>
<gene>
    <name evidence="2" type="primary">tsaB</name>
    <name evidence="2" type="ORF">KY465_10235</name>
</gene>
<name>A0ABS6WNW8_9HYPH</name>
<dbReference type="EMBL" id="JAHWQX010000002">
    <property type="protein sequence ID" value="MBW3097659.1"/>
    <property type="molecule type" value="Genomic_DNA"/>
</dbReference>
<keyword evidence="2" id="KW-0012">Acyltransferase</keyword>
<comment type="caution">
    <text evidence="2">The sequence shown here is derived from an EMBL/GenBank/DDBJ whole genome shotgun (WGS) entry which is preliminary data.</text>
</comment>
<dbReference type="NCBIfam" id="TIGR03725">
    <property type="entry name" value="T6A_YeaZ"/>
    <property type="match status" value="1"/>
</dbReference>
<feature type="domain" description="Gcp-like" evidence="1">
    <location>
        <begin position="34"/>
        <end position="127"/>
    </location>
</feature>
<dbReference type="EC" id="2.3.1.234" evidence="2"/>
<dbReference type="GO" id="GO:0061711">
    <property type="term" value="F:tRNA N(6)-L-threonylcarbamoyladenine synthase activity"/>
    <property type="evidence" value="ECO:0007669"/>
    <property type="project" value="UniProtKB-EC"/>
</dbReference>
<proteinExistence type="predicted"/>
<dbReference type="PANTHER" id="PTHR11735">
    <property type="entry name" value="TRNA N6-ADENOSINE THREONYLCARBAMOYLTRANSFERASE"/>
    <property type="match status" value="1"/>
</dbReference>